<feature type="transmembrane region" description="Helical" evidence="7">
    <location>
        <begin position="48"/>
        <end position="72"/>
    </location>
</feature>
<organism evidence="9 10">
    <name type="scientific">Gossypium darwinii</name>
    <name type="common">Darwin's cotton</name>
    <name type="synonym">Gossypium barbadense var. darwinii</name>
    <dbReference type="NCBI Taxonomy" id="34276"/>
    <lineage>
        <taxon>Eukaryota</taxon>
        <taxon>Viridiplantae</taxon>
        <taxon>Streptophyta</taxon>
        <taxon>Embryophyta</taxon>
        <taxon>Tracheophyta</taxon>
        <taxon>Spermatophyta</taxon>
        <taxon>Magnoliopsida</taxon>
        <taxon>eudicotyledons</taxon>
        <taxon>Gunneridae</taxon>
        <taxon>Pentapetalae</taxon>
        <taxon>rosids</taxon>
        <taxon>malvids</taxon>
        <taxon>Malvales</taxon>
        <taxon>Malvaceae</taxon>
        <taxon>Malvoideae</taxon>
        <taxon>Gossypium</taxon>
    </lineage>
</organism>
<dbReference type="AlphaFoldDB" id="A0A5D2ABN1"/>
<keyword evidence="4 7" id="KW-0472">Membrane</keyword>
<sequence>MPTDNDYPFSIILNNPEDCFFVTRQEMEKPKRSFIQFAEQKLGRVPKFFIYAVLEWMIILILFIDGFLAFLANELAKWFGLPIPCLLCTRIDHALVGRNEQFYYNDSICNSHKKNVSCLAFCHAHKKLSDIRNLCENCLLSFATEKESDGHTYKSLLGILHKDIELFLDEEQQVHLSLPTGTKDEVVQKSKDHRCACCGEPLKLNSSDSKWKASSLAPAHNSDLSHIKCSPDLNLTSNSNESDVKETTNEKPLEDHAKVSTIPSLMDAEEDKTTNFIWGNKFFGISLSDSAANSPKWTKIPRKSMLERMELASETAEGQVPNQEAKDDILQHLKGQVRMDRRSLMSLYMELDEERSASAEAANNAMAMITRLQAEKAAVQMEALQYQRMMDEQAEYDQEALQEIYNLLVKREEEVQDLQAELDAYRQKYGFLKDFDFPRQKGKTDVGSHVLKLLSYSFNGRIECGGPTRRLNQGPNTGGKTHNLDHSDSMQGMNMMGGEESKKVVRGVRPLGRLKNVNKSGHISKLSEGVSSKSSSEDEFDMEDETDEAGSNCKITDTDF</sequence>
<keyword evidence="3 7" id="KW-1133">Transmembrane helix</keyword>
<dbReference type="PROSITE" id="PS51775">
    <property type="entry name" value="GTD_BINDING"/>
    <property type="match status" value="1"/>
</dbReference>
<proteinExistence type="predicted"/>
<feature type="region of interest" description="Disordered" evidence="6">
    <location>
        <begin position="516"/>
        <end position="560"/>
    </location>
</feature>
<feature type="compositionally biased region" description="Acidic residues" evidence="6">
    <location>
        <begin position="537"/>
        <end position="548"/>
    </location>
</feature>
<accession>A0A5D2ABN1</accession>
<comment type="subcellular location">
    <subcellularLocation>
        <location evidence="1">Membrane</location>
        <topology evidence="1">Single-pass membrane protein</topology>
    </subcellularLocation>
</comment>
<evidence type="ECO:0000256" key="2">
    <source>
        <dbReference type="ARBA" id="ARBA00022692"/>
    </source>
</evidence>
<dbReference type="Proteomes" id="UP000323506">
    <property type="component" value="Chromosome D12"/>
</dbReference>
<dbReference type="InterPro" id="IPR007656">
    <property type="entry name" value="GTD-bd"/>
</dbReference>
<keyword evidence="10" id="KW-1185">Reference proteome</keyword>
<evidence type="ECO:0000313" key="9">
    <source>
        <dbReference type="EMBL" id="TYG41823.1"/>
    </source>
</evidence>
<evidence type="ECO:0000256" key="4">
    <source>
        <dbReference type="ARBA" id="ARBA00023136"/>
    </source>
</evidence>
<feature type="region of interest" description="Disordered" evidence="6">
    <location>
        <begin position="231"/>
        <end position="260"/>
    </location>
</feature>
<dbReference type="GO" id="GO:0016020">
    <property type="term" value="C:membrane"/>
    <property type="evidence" value="ECO:0007669"/>
    <property type="project" value="UniProtKB-SubCell"/>
</dbReference>
<dbReference type="PANTHER" id="PTHR31448">
    <property type="entry name" value="MYOSIN-BINDING PROTEIN 2"/>
    <property type="match status" value="1"/>
</dbReference>
<gene>
    <name evidence="9" type="ORF">ES288_D12G207100v1</name>
</gene>
<dbReference type="EMBL" id="CM017712">
    <property type="protein sequence ID" value="TYG41823.1"/>
    <property type="molecule type" value="Genomic_DNA"/>
</dbReference>
<evidence type="ECO:0000256" key="5">
    <source>
        <dbReference type="SAM" id="Coils"/>
    </source>
</evidence>
<feature type="domain" description="GTD-binding" evidence="8">
    <location>
        <begin position="328"/>
        <end position="426"/>
    </location>
</feature>
<dbReference type="InterPro" id="IPR039306">
    <property type="entry name" value="MYOB"/>
</dbReference>
<dbReference type="PANTHER" id="PTHR31448:SF9">
    <property type="entry name" value="MYOSIN-BINDING PROTEIN 6-RELATED"/>
    <property type="match status" value="1"/>
</dbReference>
<evidence type="ECO:0000259" key="8">
    <source>
        <dbReference type="PROSITE" id="PS51775"/>
    </source>
</evidence>
<dbReference type="Pfam" id="PF04576">
    <property type="entry name" value="Zein-binding"/>
    <property type="match status" value="1"/>
</dbReference>
<reference evidence="9 10" key="1">
    <citation type="submission" date="2019-06" db="EMBL/GenBank/DDBJ databases">
        <title>WGS assembly of Gossypium darwinii.</title>
        <authorList>
            <person name="Chen Z.J."/>
            <person name="Sreedasyam A."/>
            <person name="Ando A."/>
            <person name="Song Q."/>
            <person name="De L."/>
            <person name="Hulse-Kemp A."/>
            <person name="Ding M."/>
            <person name="Ye W."/>
            <person name="Kirkbride R."/>
            <person name="Jenkins J."/>
            <person name="Plott C."/>
            <person name="Lovell J."/>
            <person name="Lin Y.-M."/>
            <person name="Vaughn R."/>
            <person name="Liu B."/>
            <person name="Li W."/>
            <person name="Simpson S."/>
            <person name="Scheffler B."/>
            <person name="Saski C."/>
            <person name="Grover C."/>
            <person name="Hu G."/>
            <person name="Conover J."/>
            <person name="Carlson J."/>
            <person name="Shu S."/>
            <person name="Boston L."/>
            <person name="Williams M."/>
            <person name="Peterson D."/>
            <person name="Mcgee K."/>
            <person name="Jones D."/>
            <person name="Wendel J."/>
            <person name="Stelly D."/>
            <person name="Grimwood J."/>
            <person name="Schmutz J."/>
        </authorList>
    </citation>
    <scope>NUCLEOTIDE SEQUENCE [LARGE SCALE GENOMIC DNA]</scope>
    <source>
        <strain evidence="9">1808015.09</strain>
    </source>
</reference>
<evidence type="ECO:0000256" key="6">
    <source>
        <dbReference type="SAM" id="MobiDB-lite"/>
    </source>
</evidence>
<evidence type="ECO:0000256" key="3">
    <source>
        <dbReference type="ARBA" id="ARBA00022989"/>
    </source>
</evidence>
<name>A0A5D2ABN1_GOSDA</name>
<evidence type="ECO:0000313" key="10">
    <source>
        <dbReference type="Proteomes" id="UP000323506"/>
    </source>
</evidence>
<evidence type="ECO:0000256" key="7">
    <source>
        <dbReference type="SAM" id="Phobius"/>
    </source>
</evidence>
<keyword evidence="2 7" id="KW-0812">Transmembrane</keyword>
<protein>
    <recommendedName>
        <fullName evidence="8">GTD-binding domain-containing protein</fullName>
    </recommendedName>
</protein>
<keyword evidence="5" id="KW-0175">Coiled coil</keyword>
<dbReference type="GO" id="GO:0080115">
    <property type="term" value="F:myosin XI tail binding"/>
    <property type="evidence" value="ECO:0007669"/>
    <property type="project" value="UniProtKB-ARBA"/>
</dbReference>
<feature type="coiled-coil region" evidence="5">
    <location>
        <begin position="362"/>
        <end position="428"/>
    </location>
</feature>
<feature type="compositionally biased region" description="Basic and acidic residues" evidence="6">
    <location>
        <begin position="242"/>
        <end position="258"/>
    </location>
</feature>
<evidence type="ECO:0000256" key="1">
    <source>
        <dbReference type="ARBA" id="ARBA00004167"/>
    </source>
</evidence>